<name>A0A9K3M2T6_9STRA</name>
<sequence>MEAPTFQRRPLYEDLLDPDRIAALQECDQQLLSYDSKSFWLIFRLRGRNFGMITLPLTTLLLWDLFWGLLLLTAKDPWGVTPYIQSMENLITPVLMPVSFLMVFRLGRAAVRYWDARSAVGKMVEICRTTASSALIGCRRPTNHESGTAGEVEASKSKKRQQELAEDIIRWIAVFPLAVKNFLRPWEHACNRSREVGEVLSLEDRDAFLNAKGDALFAPILVLNQIRQLSYQMVYFNMDKSSPSNSLTEAVIAGTLFRQLNEEIDILTGAWGAMERINATPLPFVYVVHLRTFLLLYLLLWHVEAIASSGWIAILPLQLASWGLLGIEAAAVECERPFQRNSNHLALGKAGIVVARNLAQTWQNLG</sequence>
<evidence type="ECO:0000256" key="8">
    <source>
        <dbReference type="SAM" id="Phobius"/>
    </source>
</evidence>
<evidence type="ECO:0000256" key="2">
    <source>
        <dbReference type="ARBA" id="ARBA00022448"/>
    </source>
</evidence>
<keyword evidence="5 8" id="KW-1133">Transmembrane helix</keyword>
<evidence type="ECO:0000256" key="3">
    <source>
        <dbReference type="ARBA" id="ARBA00022475"/>
    </source>
</evidence>
<dbReference type="InterPro" id="IPR044669">
    <property type="entry name" value="YneE/VCCN1/2-like"/>
</dbReference>
<dbReference type="PANTHER" id="PTHR33281:SF19">
    <property type="entry name" value="VOLTAGE-DEPENDENT ANION CHANNEL-FORMING PROTEIN YNEE"/>
    <property type="match status" value="1"/>
</dbReference>
<keyword evidence="7 8" id="KW-0472">Membrane</keyword>
<keyword evidence="10" id="KW-1185">Reference proteome</keyword>
<feature type="transmembrane region" description="Helical" evidence="8">
    <location>
        <begin position="50"/>
        <end position="70"/>
    </location>
</feature>
<feature type="transmembrane region" description="Helical" evidence="8">
    <location>
        <begin position="90"/>
        <end position="107"/>
    </location>
</feature>
<evidence type="ECO:0000256" key="6">
    <source>
        <dbReference type="ARBA" id="ARBA00023065"/>
    </source>
</evidence>
<protein>
    <submittedName>
        <fullName evidence="9">Bestrophin, RFP-TM, chloride channel</fullName>
    </submittedName>
</protein>
<reference evidence="9" key="1">
    <citation type="journal article" date="2021" name="Sci. Rep.">
        <title>Diploid genomic architecture of Nitzschia inconspicua, an elite biomass production diatom.</title>
        <authorList>
            <person name="Oliver A."/>
            <person name="Podell S."/>
            <person name="Pinowska A."/>
            <person name="Traller J.C."/>
            <person name="Smith S.R."/>
            <person name="McClure R."/>
            <person name="Beliaev A."/>
            <person name="Bohutskyi P."/>
            <person name="Hill E.A."/>
            <person name="Rabines A."/>
            <person name="Zheng H."/>
            <person name="Allen L.Z."/>
            <person name="Kuo A."/>
            <person name="Grigoriev I.V."/>
            <person name="Allen A.E."/>
            <person name="Hazlebeck D."/>
            <person name="Allen E.E."/>
        </authorList>
    </citation>
    <scope>NUCLEOTIDE SEQUENCE</scope>
    <source>
        <strain evidence="9">Hildebrandi</strain>
    </source>
</reference>
<keyword evidence="6" id="KW-0406">Ion transport</keyword>
<dbReference type="Proteomes" id="UP000693970">
    <property type="component" value="Unassembled WGS sequence"/>
</dbReference>
<accession>A0A9K3M2T6</accession>
<proteinExistence type="predicted"/>
<evidence type="ECO:0000313" key="9">
    <source>
        <dbReference type="EMBL" id="KAG7372285.1"/>
    </source>
</evidence>
<organism evidence="9 10">
    <name type="scientific">Nitzschia inconspicua</name>
    <dbReference type="NCBI Taxonomy" id="303405"/>
    <lineage>
        <taxon>Eukaryota</taxon>
        <taxon>Sar</taxon>
        <taxon>Stramenopiles</taxon>
        <taxon>Ochrophyta</taxon>
        <taxon>Bacillariophyta</taxon>
        <taxon>Bacillariophyceae</taxon>
        <taxon>Bacillariophycidae</taxon>
        <taxon>Bacillariales</taxon>
        <taxon>Bacillariaceae</taxon>
        <taxon>Nitzschia</taxon>
    </lineage>
</organism>
<dbReference type="OrthoDB" id="1368at2759"/>
<evidence type="ECO:0000256" key="4">
    <source>
        <dbReference type="ARBA" id="ARBA00022692"/>
    </source>
</evidence>
<dbReference type="Pfam" id="PF25539">
    <property type="entry name" value="Bestrophin_2"/>
    <property type="match status" value="1"/>
</dbReference>
<evidence type="ECO:0000313" key="10">
    <source>
        <dbReference type="Proteomes" id="UP000693970"/>
    </source>
</evidence>
<dbReference type="GO" id="GO:0005254">
    <property type="term" value="F:chloride channel activity"/>
    <property type="evidence" value="ECO:0007669"/>
    <property type="project" value="InterPro"/>
</dbReference>
<comment type="subcellular location">
    <subcellularLocation>
        <location evidence="1">Cell membrane</location>
        <topology evidence="1">Multi-pass membrane protein</topology>
    </subcellularLocation>
</comment>
<dbReference type="GO" id="GO:0005886">
    <property type="term" value="C:plasma membrane"/>
    <property type="evidence" value="ECO:0007669"/>
    <property type="project" value="UniProtKB-SubCell"/>
</dbReference>
<keyword evidence="3" id="KW-1003">Cell membrane</keyword>
<dbReference type="AlphaFoldDB" id="A0A9K3M2T6"/>
<keyword evidence="4 8" id="KW-0812">Transmembrane</keyword>
<keyword evidence="2" id="KW-0813">Transport</keyword>
<dbReference type="PANTHER" id="PTHR33281">
    <property type="entry name" value="UPF0187 PROTEIN YNEE"/>
    <property type="match status" value="1"/>
</dbReference>
<evidence type="ECO:0000256" key="1">
    <source>
        <dbReference type="ARBA" id="ARBA00004651"/>
    </source>
</evidence>
<comment type="caution">
    <text evidence="9">The sequence shown here is derived from an EMBL/GenBank/DDBJ whole genome shotgun (WGS) entry which is preliminary data.</text>
</comment>
<gene>
    <name evidence="9" type="ORF">IV203_018428</name>
</gene>
<dbReference type="EMBL" id="JAGRRH010000003">
    <property type="protein sequence ID" value="KAG7372285.1"/>
    <property type="molecule type" value="Genomic_DNA"/>
</dbReference>
<evidence type="ECO:0000256" key="7">
    <source>
        <dbReference type="ARBA" id="ARBA00023136"/>
    </source>
</evidence>
<evidence type="ECO:0000256" key="5">
    <source>
        <dbReference type="ARBA" id="ARBA00022989"/>
    </source>
</evidence>
<reference evidence="9" key="2">
    <citation type="submission" date="2021-04" db="EMBL/GenBank/DDBJ databases">
        <authorList>
            <person name="Podell S."/>
        </authorList>
    </citation>
    <scope>NUCLEOTIDE SEQUENCE</scope>
    <source>
        <strain evidence="9">Hildebrandi</strain>
    </source>
</reference>